<dbReference type="Proteomes" id="UP000654482">
    <property type="component" value="Unassembled WGS sequence"/>
</dbReference>
<reference evidence="1" key="1">
    <citation type="submission" date="2020-10" db="EMBL/GenBank/DDBJ databases">
        <authorList>
            <person name="Castelo-Branco R."/>
            <person name="Eusebio N."/>
            <person name="Adriana R."/>
            <person name="Vieira A."/>
            <person name="Brugerolle De Fraissinette N."/>
            <person name="Rezende De Castro R."/>
            <person name="Schneider M.P."/>
            <person name="Vasconcelos V."/>
            <person name="Leao P.N."/>
        </authorList>
    </citation>
    <scope>NUCLEOTIDE SEQUENCE</scope>
    <source>
        <strain evidence="1">LEGE 07157</strain>
    </source>
</reference>
<comment type="caution">
    <text evidence="1">The sequence shown here is derived from an EMBL/GenBank/DDBJ whole genome shotgun (WGS) entry which is preliminary data.</text>
</comment>
<evidence type="ECO:0000313" key="2">
    <source>
        <dbReference type="Proteomes" id="UP000654482"/>
    </source>
</evidence>
<keyword evidence="2" id="KW-1185">Reference proteome</keyword>
<sequence length="89" mass="10319">MKLLRIVFEVAYTEIQKSLLLSYTIPVRIRHFLSLYSRVITVREGAIAIGIIRFQFFDFPSLELLKNNRDAIGSHPEKTKVLKLEALKT</sequence>
<dbReference type="RefSeq" id="WP_194028790.1">
    <property type="nucleotide sequence ID" value="NZ_JADEWZ010000008.1"/>
</dbReference>
<proteinExistence type="predicted"/>
<organism evidence="1 2">
    <name type="scientific">Lusitaniella coriacea LEGE 07157</name>
    <dbReference type="NCBI Taxonomy" id="945747"/>
    <lineage>
        <taxon>Bacteria</taxon>
        <taxon>Bacillati</taxon>
        <taxon>Cyanobacteriota</taxon>
        <taxon>Cyanophyceae</taxon>
        <taxon>Spirulinales</taxon>
        <taxon>Lusitaniellaceae</taxon>
        <taxon>Lusitaniella</taxon>
    </lineage>
</organism>
<gene>
    <name evidence="1" type="ORF">IQ249_07335</name>
</gene>
<evidence type="ECO:0000313" key="1">
    <source>
        <dbReference type="EMBL" id="MBE9115703.1"/>
    </source>
</evidence>
<dbReference type="AlphaFoldDB" id="A0A8J7DVD9"/>
<protein>
    <submittedName>
        <fullName evidence="1">Uncharacterized protein</fullName>
    </submittedName>
</protein>
<accession>A0A8J7DVD9</accession>
<dbReference type="EMBL" id="JADEWZ010000008">
    <property type="protein sequence ID" value="MBE9115703.1"/>
    <property type="molecule type" value="Genomic_DNA"/>
</dbReference>
<name>A0A8J7DVD9_9CYAN</name>